<protein>
    <submittedName>
        <fullName evidence="3">MSH5</fullName>
    </submittedName>
</protein>
<reference evidence="3" key="1">
    <citation type="submission" date="2021-01" db="EMBL/GenBank/DDBJ databases">
        <authorList>
            <person name="Li R."/>
            <person name="Bekaert M."/>
        </authorList>
    </citation>
    <scope>NUCLEOTIDE SEQUENCE</scope>
    <source>
        <strain evidence="3">Farmed</strain>
    </source>
</reference>
<sequence>MVAGVLQSLVWPADPVHTVYFFLFGVTQFVLCGGTCNTSSSLSLSLSLSYALQIFQQESHPSVYKSGLNSSKEGLSLFGILNRCKSQIGSKLLRNWFLRPLRDLTILQQRHNAIAYLMSSSHIEILLGSVSKSGFHYLILSIAENCFSLLHSLFIHVCLFSPPVILFRLP</sequence>
<dbReference type="EMBL" id="CAHIKZ030001222">
    <property type="protein sequence ID" value="CAE1256771.1"/>
    <property type="molecule type" value="Genomic_DNA"/>
</dbReference>
<dbReference type="InterPro" id="IPR045076">
    <property type="entry name" value="MutS"/>
</dbReference>
<accession>A0A812C0T5</accession>
<evidence type="ECO:0000313" key="3">
    <source>
        <dbReference type="EMBL" id="CAE1256771.1"/>
    </source>
</evidence>
<gene>
    <name evidence="3" type="ORF">SPHA_30369</name>
</gene>
<name>A0A812C0T5_ACAPH</name>
<organism evidence="3 4">
    <name type="scientific">Acanthosepion pharaonis</name>
    <name type="common">Pharaoh cuttlefish</name>
    <name type="synonym">Sepia pharaonis</name>
    <dbReference type="NCBI Taxonomy" id="158019"/>
    <lineage>
        <taxon>Eukaryota</taxon>
        <taxon>Metazoa</taxon>
        <taxon>Spiralia</taxon>
        <taxon>Lophotrochozoa</taxon>
        <taxon>Mollusca</taxon>
        <taxon>Cephalopoda</taxon>
        <taxon>Coleoidea</taxon>
        <taxon>Decapodiformes</taxon>
        <taxon>Sepiida</taxon>
        <taxon>Sepiina</taxon>
        <taxon>Sepiidae</taxon>
        <taxon>Acanthosepion</taxon>
    </lineage>
</organism>
<evidence type="ECO:0000259" key="2">
    <source>
        <dbReference type="Pfam" id="PF05192"/>
    </source>
</evidence>
<proteinExistence type="inferred from homology"/>
<dbReference type="SUPFAM" id="SSF48334">
    <property type="entry name" value="DNA repair protein MutS, domain III"/>
    <property type="match status" value="1"/>
</dbReference>
<dbReference type="GO" id="GO:0030983">
    <property type="term" value="F:mismatched DNA binding"/>
    <property type="evidence" value="ECO:0007669"/>
    <property type="project" value="InterPro"/>
</dbReference>
<dbReference type="InterPro" id="IPR036187">
    <property type="entry name" value="DNA_mismatch_repair_MutS_sf"/>
</dbReference>
<dbReference type="GO" id="GO:0005634">
    <property type="term" value="C:nucleus"/>
    <property type="evidence" value="ECO:0007669"/>
    <property type="project" value="TreeGrafter"/>
</dbReference>
<dbReference type="Proteomes" id="UP000597762">
    <property type="component" value="Unassembled WGS sequence"/>
</dbReference>
<feature type="domain" description="DNA mismatch repair protein MutS core" evidence="2">
    <location>
        <begin position="51"/>
        <end position="122"/>
    </location>
</feature>
<evidence type="ECO:0000256" key="1">
    <source>
        <dbReference type="ARBA" id="ARBA00006271"/>
    </source>
</evidence>
<dbReference type="Gene3D" id="1.10.1420.10">
    <property type="match status" value="1"/>
</dbReference>
<dbReference type="GO" id="GO:0005524">
    <property type="term" value="F:ATP binding"/>
    <property type="evidence" value="ECO:0007669"/>
    <property type="project" value="InterPro"/>
</dbReference>
<comment type="caution">
    <text evidence="3">The sequence shown here is derived from an EMBL/GenBank/DDBJ whole genome shotgun (WGS) entry which is preliminary data.</text>
</comment>
<comment type="similarity">
    <text evidence="1">Belongs to the DNA mismatch repair MutS family.</text>
</comment>
<dbReference type="AlphaFoldDB" id="A0A812C0T5"/>
<dbReference type="PANTHER" id="PTHR11361:SF20">
    <property type="entry name" value="MUTS PROTEIN HOMOLOG 5"/>
    <property type="match status" value="1"/>
</dbReference>
<evidence type="ECO:0000313" key="4">
    <source>
        <dbReference type="Proteomes" id="UP000597762"/>
    </source>
</evidence>
<keyword evidence="4" id="KW-1185">Reference proteome</keyword>
<dbReference type="Pfam" id="PF05192">
    <property type="entry name" value="MutS_III"/>
    <property type="match status" value="1"/>
</dbReference>
<dbReference type="InterPro" id="IPR007696">
    <property type="entry name" value="DNA_mismatch_repair_MutS_core"/>
</dbReference>
<dbReference type="GO" id="GO:0006298">
    <property type="term" value="P:mismatch repair"/>
    <property type="evidence" value="ECO:0007669"/>
    <property type="project" value="InterPro"/>
</dbReference>
<dbReference type="PANTHER" id="PTHR11361">
    <property type="entry name" value="DNA MISMATCH REPAIR PROTEIN MUTS FAMILY MEMBER"/>
    <property type="match status" value="1"/>
</dbReference>
<dbReference type="GO" id="GO:0051026">
    <property type="term" value="P:chiasma assembly"/>
    <property type="evidence" value="ECO:0007669"/>
    <property type="project" value="TreeGrafter"/>
</dbReference>
<dbReference type="GO" id="GO:0140664">
    <property type="term" value="F:ATP-dependent DNA damage sensor activity"/>
    <property type="evidence" value="ECO:0007669"/>
    <property type="project" value="InterPro"/>
</dbReference>
<dbReference type="OrthoDB" id="29596at2759"/>